<dbReference type="InterPro" id="IPR001580">
    <property type="entry name" value="Calret/calnex"/>
</dbReference>
<sequence length="132" mass="14677">MDTTTISEVHDEKESIQEAYFDLIPLLLVPRVLCDGEGAKEPKAEPVENIACNIPKPMEFSQIAEHCDDLHAFKERWILSGATKDGAEDSVAKYDSKWQVEAAAQIRLRGGLGPVLKTMVRHHAIIAKLDKP</sequence>
<organism>
    <name type="scientific">Ixodes scapularis</name>
    <name type="common">Black-legged tick</name>
    <name type="synonym">Deer tick</name>
    <dbReference type="NCBI Taxonomy" id="6945"/>
    <lineage>
        <taxon>Eukaryota</taxon>
        <taxon>Metazoa</taxon>
        <taxon>Ecdysozoa</taxon>
        <taxon>Arthropoda</taxon>
        <taxon>Chelicerata</taxon>
        <taxon>Arachnida</taxon>
        <taxon>Acari</taxon>
        <taxon>Parasitiformes</taxon>
        <taxon>Ixodida</taxon>
        <taxon>Ixodoidea</taxon>
        <taxon>Ixodidae</taxon>
        <taxon>Ixodinae</taxon>
        <taxon>Ixodes</taxon>
    </lineage>
</organism>
<accession>B7QA76</accession>
<name>B7QA76_IXOSC</name>
<keyword evidence="7" id="KW-1185">Reference proteome</keyword>
<dbReference type="PaxDb" id="6945-B7QA76"/>
<dbReference type="InParanoid" id="B7QA76"/>
<dbReference type="GO" id="GO:0006457">
    <property type="term" value="P:protein folding"/>
    <property type="evidence" value="ECO:0007669"/>
    <property type="project" value="InterPro"/>
</dbReference>
<evidence type="ECO:0000256" key="3">
    <source>
        <dbReference type="ARBA" id="ARBA00022824"/>
    </source>
</evidence>
<proteinExistence type="inferred from homology"/>
<dbReference type="AlphaFoldDB" id="B7QA76"/>
<dbReference type="EMBL" id="DS892726">
    <property type="protein sequence ID" value="EEC15748.1"/>
    <property type="molecule type" value="Genomic_DNA"/>
</dbReference>
<dbReference type="GO" id="GO:0051082">
    <property type="term" value="F:unfolded protein binding"/>
    <property type="evidence" value="ECO:0007669"/>
    <property type="project" value="InterPro"/>
</dbReference>
<reference evidence="5 7" key="1">
    <citation type="submission" date="2008-03" db="EMBL/GenBank/DDBJ databases">
        <title>Annotation of Ixodes scapularis.</title>
        <authorList>
            <consortium name="Ixodes scapularis Genome Project Consortium"/>
            <person name="Caler E."/>
            <person name="Hannick L.I."/>
            <person name="Bidwell S."/>
            <person name="Joardar V."/>
            <person name="Thiagarajan M."/>
            <person name="Amedeo P."/>
            <person name="Galinsky K.J."/>
            <person name="Schobel S."/>
            <person name="Inman J."/>
            <person name="Hostetler J."/>
            <person name="Miller J."/>
            <person name="Hammond M."/>
            <person name="Megy K."/>
            <person name="Lawson D."/>
            <person name="Kodira C."/>
            <person name="Sutton G."/>
            <person name="Meyer J."/>
            <person name="Hill C.A."/>
            <person name="Birren B."/>
            <person name="Nene V."/>
            <person name="Collins F."/>
            <person name="Alarcon-Chaidez F."/>
            <person name="Wikel S."/>
            <person name="Strausberg R."/>
        </authorList>
    </citation>
    <scope>NUCLEOTIDE SEQUENCE [LARGE SCALE GENOMIC DNA]</scope>
    <source>
        <strain evidence="7">Wikel</strain>
        <strain evidence="5">Wikel colony</strain>
    </source>
</reference>
<dbReference type="EnsemblMetazoa" id="ISCW013309-RA">
    <property type="protein sequence ID" value="ISCW013309-PA"/>
    <property type="gene ID" value="ISCW013309"/>
</dbReference>
<dbReference type="InterPro" id="IPR013320">
    <property type="entry name" value="ConA-like_dom_sf"/>
</dbReference>
<dbReference type="EMBL" id="ABJB011021844">
    <property type="status" value="NOT_ANNOTATED_CDS"/>
    <property type="molecule type" value="Genomic_DNA"/>
</dbReference>
<evidence type="ECO:0000256" key="4">
    <source>
        <dbReference type="RuleBase" id="RU362126"/>
    </source>
</evidence>
<evidence type="ECO:0000256" key="2">
    <source>
        <dbReference type="ARBA" id="ARBA00010983"/>
    </source>
</evidence>
<comment type="similarity">
    <text evidence="2 4">Belongs to the calreticulin family.</text>
</comment>
<comment type="subcellular location">
    <subcellularLocation>
        <location evidence="1">Endoplasmic reticulum</location>
    </subcellularLocation>
</comment>
<evidence type="ECO:0000313" key="6">
    <source>
        <dbReference type="EnsemblMetazoa" id="ISCW013309-PA"/>
    </source>
</evidence>
<dbReference type="VEuPathDB" id="VectorBase:ISCI013309"/>
<dbReference type="OrthoDB" id="1938156at2759"/>
<gene>
    <name evidence="5" type="ORF">IscW_ISCW013309</name>
</gene>
<protein>
    <submittedName>
        <fullName evidence="5 6">Uncharacterized protein</fullName>
    </submittedName>
</protein>
<reference evidence="6" key="2">
    <citation type="submission" date="2020-05" db="UniProtKB">
        <authorList>
            <consortium name="EnsemblMetazoa"/>
        </authorList>
    </citation>
    <scope>IDENTIFICATION</scope>
    <source>
        <strain evidence="6">wikel</strain>
    </source>
</reference>
<dbReference type="HOGENOM" id="CLU_1919375_0_0_1"/>
<dbReference type="Pfam" id="PF00262">
    <property type="entry name" value="Calreticulin"/>
    <property type="match status" value="1"/>
</dbReference>
<dbReference type="VEuPathDB" id="VectorBase:ISCP_026486"/>
<dbReference type="Gene3D" id="2.60.120.200">
    <property type="match status" value="1"/>
</dbReference>
<dbReference type="GO" id="GO:0005509">
    <property type="term" value="F:calcium ion binding"/>
    <property type="evidence" value="ECO:0007669"/>
    <property type="project" value="InterPro"/>
</dbReference>
<keyword evidence="3 4" id="KW-0256">Endoplasmic reticulum</keyword>
<dbReference type="GO" id="GO:0005783">
    <property type="term" value="C:endoplasmic reticulum"/>
    <property type="evidence" value="ECO:0007669"/>
    <property type="project" value="UniProtKB-SubCell"/>
</dbReference>
<evidence type="ECO:0000313" key="7">
    <source>
        <dbReference type="Proteomes" id="UP000001555"/>
    </source>
</evidence>
<evidence type="ECO:0000256" key="1">
    <source>
        <dbReference type="ARBA" id="ARBA00004240"/>
    </source>
</evidence>
<evidence type="ECO:0000313" key="5">
    <source>
        <dbReference type="EMBL" id="EEC15748.1"/>
    </source>
</evidence>
<keyword evidence="4" id="KW-0143">Chaperone</keyword>
<dbReference type="VEuPathDB" id="VectorBase:ISCW013309"/>
<dbReference type="SUPFAM" id="SSF49899">
    <property type="entry name" value="Concanavalin A-like lectins/glucanases"/>
    <property type="match status" value="1"/>
</dbReference>
<dbReference type="STRING" id="6945.B7QA76"/>
<dbReference type="Proteomes" id="UP000001555">
    <property type="component" value="Unassembled WGS sequence"/>
</dbReference>